<dbReference type="Gene3D" id="3.30.365.10">
    <property type="entry name" value="Aldehyde oxidase/xanthine dehydrogenase, molybdopterin binding domain"/>
    <property type="match status" value="4"/>
</dbReference>
<name>A0A6B0Y5V4_9RHOB</name>
<dbReference type="PANTHER" id="PTHR11908">
    <property type="entry name" value="XANTHINE DEHYDROGENASE"/>
    <property type="match status" value="1"/>
</dbReference>
<dbReference type="InterPro" id="IPR008274">
    <property type="entry name" value="AldOxase/xan_DH_MoCoBD1"/>
</dbReference>
<evidence type="ECO:0000313" key="3">
    <source>
        <dbReference type="EMBL" id="MXY35110.1"/>
    </source>
</evidence>
<dbReference type="SUPFAM" id="SSF54665">
    <property type="entry name" value="CO dehydrogenase molybdoprotein N-domain-like"/>
    <property type="match status" value="1"/>
</dbReference>
<comment type="caution">
    <text evidence="3">The sequence shown here is derived from an EMBL/GenBank/DDBJ whole genome shotgun (WGS) entry which is preliminary data.</text>
</comment>
<reference evidence="3" key="1">
    <citation type="submission" date="2019-09" db="EMBL/GenBank/DDBJ databases">
        <title>Characterisation of the sponge microbiome using genome-centric metagenomics.</title>
        <authorList>
            <person name="Engelberts J.P."/>
            <person name="Robbins S.J."/>
            <person name="De Goeij J.M."/>
            <person name="Aranda M."/>
            <person name="Bell S.C."/>
            <person name="Webster N.S."/>
        </authorList>
    </citation>
    <scope>NUCLEOTIDE SEQUENCE</scope>
    <source>
        <strain evidence="3">SB0664_bin_43</strain>
    </source>
</reference>
<dbReference type="InterPro" id="IPR046867">
    <property type="entry name" value="AldOxase/xan_DH_MoCoBD2"/>
</dbReference>
<dbReference type="Pfam" id="PF01315">
    <property type="entry name" value="Ald_Xan_dh_C"/>
    <property type="match status" value="1"/>
</dbReference>
<protein>
    <submittedName>
        <fullName evidence="3">Molybdopterin-dependent oxidoreductase</fullName>
    </submittedName>
</protein>
<dbReference type="Gene3D" id="3.90.1170.50">
    <property type="entry name" value="Aldehyde oxidase/xanthine dehydrogenase, a/b hammerhead"/>
    <property type="match status" value="1"/>
</dbReference>
<dbReference type="Pfam" id="PF20256">
    <property type="entry name" value="MoCoBD_2"/>
    <property type="match status" value="1"/>
</dbReference>
<feature type="non-terminal residue" evidence="3">
    <location>
        <position position="618"/>
    </location>
</feature>
<dbReference type="SMART" id="SM01008">
    <property type="entry name" value="Ald_Xan_dh_C"/>
    <property type="match status" value="1"/>
</dbReference>
<dbReference type="Pfam" id="PF02738">
    <property type="entry name" value="MoCoBD_1"/>
    <property type="match status" value="1"/>
</dbReference>
<evidence type="ECO:0000259" key="2">
    <source>
        <dbReference type="SMART" id="SM01008"/>
    </source>
</evidence>
<dbReference type="AlphaFoldDB" id="A0A6B0Y5V4"/>
<dbReference type="GO" id="GO:0016491">
    <property type="term" value="F:oxidoreductase activity"/>
    <property type="evidence" value="ECO:0007669"/>
    <property type="project" value="InterPro"/>
</dbReference>
<dbReference type="PANTHER" id="PTHR11908:SF157">
    <property type="entry name" value="XANTHINE DEHYDROGENASE SUBUNIT D-RELATED"/>
    <property type="match status" value="1"/>
</dbReference>
<dbReference type="InterPro" id="IPR000674">
    <property type="entry name" value="Ald_Oxase/Xan_DH_a/b"/>
</dbReference>
<sequence length="618" mass="65488">MTTLSVVGQNVPRRDFPEKLVGQARYSADLKLPGMLYGHVLRSPHPHANIVSIDTSEAEQVPGVEAIITPFNVPRRAVAPIALDTSILDTRVRFVGDEVAVVAAVDDDAALHALSLIKVEYEVLPFYTDADSALAPDAIDIHPGGNLAINPPLSIGRGNVENGFAQADLVMEETYDIACHSATPMEPRAAMASWDGDSVTVWKSTRGVHVDQVALSQALEIPMENIQLIGPFLGGGFGNKDESRLAALAALLARDAGKPVRIEFSREDEFVAGRTRHAGRIHLRVGVKRDGAITAIHGTSTLNTGAYAASGPGVARRAGQGIIYLYRCPNVLYESYLAYTNCPSAGSYRALGAPQGHFALETLMDRIAEALGMDSLEFRQRNRVPPEGQPGPRLSPPDQIVDSQPIEGGIPFSSNGLEECLTRGAAAFGWDRPLDQPADPSKKRGKGMSMMIYRGGPGSTSAATVSVAKTGEISLLSGLMDVGEGATTVLPQMAAEILGVSPEDVITVFGDSATTPEAPITAGSTATFSTGSALVRAAAEVRRQLLDLASDGLEAPVMQLDIRDGRVFVTDDPSRSMALTDVAARMDEDAITEEVTIPVPGSADYIVNAFGAHFCEVE</sequence>
<organism evidence="3">
    <name type="scientific">Boseongicola sp. SB0664_bin_43</name>
    <dbReference type="NCBI Taxonomy" id="2604844"/>
    <lineage>
        <taxon>Bacteria</taxon>
        <taxon>Pseudomonadati</taxon>
        <taxon>Pseudomonadota</taxon>
        <taxon>Alphaproteobacteria</taxon>
        <taxon>Rhodobacterales</taxon>
        <taxon>Paracoccaceae</taxon>
        <taxon>Boseongicola</taxon>
    </lineage>
</organism>
<feature type="region of interest" description="Disordered" evidence="1">
    <location>
        <begin position="379"/>
        <end position="398"/>
    </location>
</feature>
<dbReference type="InterPro" id="IPR016208">
    <property type="entry name" value="Ald_Oxase/xanthine_DH-like"/>
</dbReference>
<dbReference type="EMBL" id="VXRY01000565">
    <property type="protein sequence ID" value="MXY35110.1"/>
    <property type="molecule type" value="Genomic_DNA"/>
</dbReference>
<feature type="domain" description="Aldehyde oxidase/xanthine dehydrogenase a/b hammerhead" evidence="2">
    <location>
        <begin position="21"/>
        <end position="125"/>
    </location>
</feature>
<dbReference type="InterPro" id="IPR037165">
    <property type="entry name" value="AldOxase/xan_DH_Mopterin-bd_sf"/>
</dbReference>
<gene>
    <name evidence="3" type="ORF">F4Y60_13720</name>
</gene>
<dbReference type="SUPFAM" id="SSF56003">
    <property type="entry name" value="Molybdenum cofactor-binding domain"/>
    <property type="match status" value="1"/>
</dbReference>
<dbReference type="InterPro" id="IPR036856">
    <property type="entry name" value="Ald_Oxase/Xan_DH_a/b_sf"/>
</dbReference>
<accession>A0A6B0Y5V4</accession>
<proteinExistence type="predicted"/>
<dbReference type="GO" id="GO:0005506">
    <property type="term" value="F:iron ion binding"/>
    <property type="evidence" value="ECO:0007669"/>
    <property type="project" value="InterPro"/>
</dbReference>
<evidence type="ECO:0000256" key="1">
    <source>
        <dbReference type="SAM" id="MobiDB-lite"/>
    </source>
</evidence>